<dbReference type="Proteomes" id="UP000503640">
    <property type="component" value="Unassembled WGS sequence"/>
</dbReference>
<name>A0A7I9VNV6_9BACT</name>
<keyword evidence="4 6" id="KW-1133">Transmembrane helix</keyword>
<accession>A0A7I9VNV6</accession>
<evidence type="ECO:0000313" key="8">
    <source>
        <dbReference type="EMBL" id="GEJ57799.1"/>
    </source>
</evidence>
<dbReference type="Pfam" id="PF05140">
    <property type="entry name" value="ResB"/>
    <property type="match status" value="1"/>
</dbReference>
<evidence type="ECO:0000256" key="1">
    <source>
        <dbReference type="ARBA" id="ARBA00004141"/>
    </source>
</evidence>
<evidence type="ECO:0000256" key="5">
    <source>
        <dbReference type="ARBA" id="ARBA00023136"/>
    </source>
</evidence>
<gene>
    <name evidence="8" type="ORF">AMYX_25400</name>
</gene>
<evidence type="ECO:0000256" key="3">
    <source>
        <dbReference type="ARBA" id="ARBA00022748"/>
    </source>
</evidence>
<dbReference type="InterPro" id="IPR007816">
    <property type="entry name" value="ResB-like_domain"/>
</dbReference>
<feature type="transmembrane region" description="Helical" evidence="6">
    <location>
        <begin position="68"/>
        <end position="91"/>
    </location>
</feature>
<sequence>MTTQASLKSVARTLLDVLTSLKLTIVCLAALMVLVVACTLAQVSLGTYGAVNQYIRSFLVWAEVPGTGWSVAVFPGGALVGLVLAANLIVAQGRRLELSWRKAGLWIVHAGLILLFAGEFATSAFQVESRLAIEQGQTLNFVERQRGLELAVVDVTDPAHDDVYGVPEALLARGGDVAVPGTPLTLRVKGWYQNAELVNRGPADPPTPATAGVGVGVAVREMPPVTSDDDMNRSAAYVEPVAGGRSYGTWLVSNVLGAPQAFIHEGRTYRLQLRQQRQYLPYAITLKKFSHDVYPGTDIPKNFSSLVHLSNPRRGEERDVLIYMNQPLRYDGKAFYQASFGKGDTLSILQVVDNPGWLIPYIACVLVAAGLVVHFGIALRRSMRRRGAAAQGA</sequence>
<dbReference type="RefSeq" id="WP_235969605.1">
    <property type="nucleotide sequence ID" value="NZ_BJTG01000005.1"/>
</dbReference>
<keyword evidence="2 6" id="KW-0812">Transmembrane</keyword>
<dbReference type="GO" id="GO:0017004">
    <property type="term" value="P:cytochrome complex assembly"/>
    <property type="evidence" value="ECO:0007669"/>
    <property type="project" value="UniProtKB-KW"/>
</dbReference>
<reference evidence="9" key="1">
    <citation type="journal article" date="2020" name="Appl. Environ. Microbiol.">
        <title>Diazotrophic Anaeromyxobacter Isolates from Soils.</title>
        <authorList>
            <person name="Masuda Y."/>
            <person name="Yamanaka H."/>
            <person name="Xu Z.X."/>
            <person name="Shiratori Y."/>
            <person name="Aono T."/>
            <person name="Amachi S."/>
            <person name="Senoo K."/>
            <person name="Itoh H."/>
        </authorList>
    </citation>
    <scope>NUCLEOTIDE SEQUENCE [LARGE SCALE GENOMIC DNA]</scope>
    <source>
        <strain evidence="9">R267</strain>
    </source>
</reference>
<protein>
    <recommendedName>
        <fullName evidence="7">ResB-like domain-containing protein</fullName>
    </recommendedName>
</protein>
<evidence type="ECO:0000256" key="6">
    <source>
        <dbReference type="SAM" id="Phobius"/>
    </source>
</evidence>
<keyword evidence="5 6" id="KW-0472">Membrane</keyword>
<proteinExistence type="predicted"/>
<keyword evidence="9" id="KW-1185">Reference proteome</keyword>
<organism evidence="8 9">
    <name type="scientific">Anaeromyxobacter diazotrophicus</name>
    <dbReference type="NCBI Taxonomy" id="2590199"/>
    <lineage>
        <taxon>Bacteria</taxon>
        <taxon>Pseudomonadati</taxon>
        <taxon>Myxococcota</taxon>
        <taxon>Myxococcia</taxon>
        <taxon>Myxococcales</taxon>
        <taxon>Cystobacterineae</taxon>
        <taxon>Anaeromyxobacteraceae</taxon>
        <taxon>Anaeromyxobacter</taxon>
    </lineage>
</organism>
<evidence type="ECO:0000313" key="9">
    <source>
        <dbReference type="Proteomes" id="UP000503640"/>
    </source>
</evidence>
<dbReference type="InterPro" id="IPR023494">
    <property type="entry name" value="Cyt_c_bgen_Ccs1/CcsB/ResB"/>
</dbReference>
<feature type="domain" description="ResB-like" evidence="7">
    <location>
        <begin position="262"/>
        <end position="344"/>
    </location>
</feature>
<dbReference type="GO" id="GO:0016020">
    <property type="term" value="C:membrane"/>
    <property type="evidence" value="ECO:0007669"/>
    <property type="project" value="UniProtKB-SubCell"/>
</dbReference>
<dbReference type="EMBL" id="BJTG01000005">
    <property type="protein sequence ID" value="GEJ57799.1"/>
    <property type="molecule type" value="Genomic_DNA"/>
</dbReference>
<dbReference type="PANTHER" id="PTHR31566">
    <property type="entry name" value="CYTOCHROME C BIOGENESIS PROTEIN CCS1, CHLOROPLASTIC"/>
    <property type="match status" value="1"/>
</dbReference>
<evidence type="ECO:0000256" key="2">
    <source>
        <dbReference type="ARBA" id="ARBA00022692"/>
    </source>
</evidence>
<evidence type="ECO:0000256" key="4">
    <source>
        <dbReference type="ARBA" id="ARBA00022989"/>
    </source>
</evidence>
<comment type="caution">
    <text evidence="8">The sequence shown here is derived from an EMBL/GenBank/DDBJ whole genome shotgun (WGS) entry which is preliminary data.</text>
</comment>
<evidence type="ECO:0000259" key="7">
    <source>
        <dbReference type="Pfam" id="PF05140"/>
    </source>
</evidence>
<feature type="transmembrane region" description="Helical" evidence="6">
    <location>
        <begin position="357"/>
        <end position="379"/>
    </location>
</feature>
<feature type="transmembrane region" description="Helical" evidence="6">
    <location>
        <begin position="103"/>
        <end position="125"/>
    </location>
</feature>
<feature type="transmembrane region" description="Helical" evidence="6">
    <location>
        <begin position="21"/>
        <end position="48"/>
    </location>
</feature>
<comment type="subcellular location">
    <subcellularLocation>
        <location evidence="1">Membrane</location>
        <topology evidence="1">Multi-pass membrane protein</topology>
    </subcellularLocation>
</comment>
<keyword evidence="3" id="KW-0201">Cytochrome c-type biogenesis</keyword>
<dbReference type="AlphaFoldDB" id="A0A7I9VNV6"/>